<dbReference type="InterPro" id="IPR000086">
    <property type="entry name" value="NUDIX_hydrolase_dom"/>
</dbReference>
<proteinExistence type="predicted"/>
<dbReference type="Gene3D" id="3.90.79.10">
    <property type="entry name" value="Nucleoside Triphosphate Pyrophosphohydrolase"/>
    <property type="match status" value="1"/>
</dbReference>
<gene>
    <name evidence="3" type="ORF">FHU12_2977</name>
</gene>
<comment type="caution">
    <text evidence="3">The sequence shown here is derived from an EMBL/GenBank/DDBJ whole genome shotgun (WGS) entry which is preliminary data.</text>
</comment>
<reference evidence="3 4" key="1">
    <citation type="submission" date="2019-06" db="EMBL/GenBank/DDBJ databases">
        <authorList>
            <person name="Deangelis K."/>
            <person name="Huntemann M."/>
            <person name="Clum A."/>
            <person name="Pillay M."/>
            <person name="Palaniappan K."/>
            <person name="Varghese N."/>
            <person name="Mikhailova N."/>
            <person name="Stamatis D."/>
            <person name="Reddy T."/>
            <person name="Daum C."/>
            <person name="Shapiro N."/>
            <person name="Ivanova N."/>
            <person name="Kyrpides N."/>
            <person name="Woyke T."/>
        </authorList>
    </citation>
    <scope>NUCLEOTIDE SEQUENCE [LARGE SCALE GENOMIC DNA]</scope>
    <source>
        <strain evidence="3 4">106R</strain>
    </source>
</reference>
<dbReference type="SUPFAM" id="SSF55811">
    <property type="entry name" value="Nudix"/>
    <property type="match status" value="1"/>
</dbReference>
<evidence type="ECO:0000313" key="4">
    <source>
        <dbReference type="Proteomes" id="UP000320710"/>
    </source>
</evidence>
<evidence type="ECO:0000259" key="2">
    <source>
        <dbReference type="PROSITE" id="PS51462"/>
    </source>
</evidence>
<name>A0AA46K681_SERMA</name>
<dbReference type="InterPro" id="IPR015797">
    <property type="entry name" value="NUDIX_hydrolase-like_dom_sf"/>
</dbReference>
<dbReference type="CDD" id="cd03674">
    <property type="entry name" value="NUDIX_Hydrolase"/>
    <property type="match status" value="1"/>
</dbReference>
<organism evidence="3 4">
    <name type="scientific">Serratia marcescens</name>
    <dbReference type="NCBI Taxonomy" id="615"/>
    <lineage>
        <taxon>Bacteria</taxon>
        <taxon>Pseudomonadati</taxon>
        <taxon>Pseudomonadota</taxon>
        <taxon>Gammaproteobacteria</taxon>
        <taxon>Enterobacterales</taxon>
        <taxon>Yersiniaceae</taxon>
        <taxon>Serratia</taxon>
    </lineage>
</organism>
<comment type="cofactor">
    <cofactor evidence="1">
        <name>Mg(2+)</name>
        <dbReference type="ChEBI" id="CHEBI:18420"/>
    </cofactor>
</comment>
<dbReference type="PROSITE" id="PS51462">
    <property type="entry name" value="NUDIX"/>
    <property type="match status" value="1"/>
</dbReference>
<feature type="domain" description="Nudix hydrolase" evidence="2">
    <location>
        <begin position="43"/>
        <end position="178"/>
    </location>
</feature>
<dbReference type="PANTHER" id="PTHR43736">
    <property type="entry name" value="ADP-RIBOSE PYROPHOSPHATASE"/>
    <property type="match status" value="1"/>
</dbReference>
<protein>
    <submittedName>
        <fullName evidence="3">8-oxo-dGTP pyrophosphatase MutT (NUDIX family)</fullName>
    </submittedName>
</protein>
<dbReference type="Pfam" id="PF00293">
    <property type="entry name" value="NUDIX"/>
    <property type="match status" value="1"/>
</dbReference>
<evidence type="ECO:0000313" key="3">
    <source>
        <dbReference type="EMBL" id="TQI85426.1"/>
    </source>
</evidence>
<reference evidence="3 4" key="2">
    <citation type="submission" date="2019-07" db="EMBL/GenBank/DDBJ databases">
        <title>Investigation of anaerobic lignin degradation for improved lignocellulosic biofuels.</title>
        <authorList>
            <person name="Deangelis K.PhD."/>
        </authorList>
    </citation>
    <scope>NUCLEOTIDE SEQUENCE [LARGE SCALE GENOMIC DNA]</scope>
    <source>
        <strain evidence="3 4">106R</strain>
    </source>
</reference>
<dbReference type="EMBL" id="VFMJ01000001">
    <property type="protein sequence ID" value="TQI85426.1"/>
    <property type="molecule type" value="Genomic_DNA"/>
</dbReference>
<dbReference type="RefSeq" id="WP_141970212.1">
    <property type="nucleotide sequence ID" value="NZ_JAENMM010000001.1"/>
</dbReference>
<dbReference type="Proteomes" id="UP000320710">
    <property type="component" value="Unassembled WGS sequence"/>
</dbReference>
<dbReference type="PANTHER" id="PTHR43736:SF1">
    <property type="entry name" value="DIHYDRONEOPTERIN TRIPHOSPHATE DIPHOSPHATASE"/>
    <property type="match status" value="1"/>
</dbReference>
<accession>A0AA46K681</accession>
<sequence>MKNEIYSLLENYQTNYEKEQEHKLNMLSILQSRDDVLFETSKLGHFTASAWVLNHDKTKVLLTLHAKLNRWFQLGGHIERSDKTFLDACLREAQEESGIQNIAADGAFVIDIDIHPIPENPKTAAHLHYDITLCLIADKHAETALSKESTKLEWIPISEVKSITDDPAVVRMAEKTMLLS</sequence>
<evidence type="ECO:0000256" key="1">
    <source>
        <dbReference type="ARBA" id="ARBA00001946"/>
    </source>
</evidence>
<dbReference type="AlphaFoldDB" id="A0AA46K681"/>
<dbReference type="GO" id="GO:0003824">
    <property type="term" value="F:catalytic activity"/>
    <property type="evidence" value="ECO:0007669"/>
    <property type="project" value="UniProtKB-ARBA"/>
</dbReference>